<sequence>MPNFQAHLLEHLNEAAEDRSQLTATMSDLATTVRDARRESARLHEQLVLAISFIVVLLQYQLWPPST</sequence>
<dbReference type="Proteomes" id="UP001321473">
    <property type="component" value="Unassembled WGS sequence"/>
</dbReference>
<dbReference type="EMBL" id="JARKHS020023423">
    <property type="protein sequence ID" value="KAK8768806.1"/>
    <property type="molecule type" value="Genomic_DNA"/>
</dbReference>
<name>A0AAQ4E266_AMBAM</name>
<evidence type="ECO:0000313" key="2">
    <source>
        <dbReference type="Proteomes" id="UP001321473"/>
    </source>
</evidence>
<evidence type="ECO:0000313" key="1">
    <source>
        <dbReference type="EMBL" id="KAK8768806.1"/>
    </source>
</evidence>
<reference evidence="1 2" key="1">
    <citation type="journal article" date="2023" name="Arcadia Sci">
        <title>De novo assembly of a long-read Amblyomma americanum tick genome.</title>
        <authorList>
            <person name="Chou S."/>
            <person name="Poskanzer K.E."/>
            <person name="Rollins M."/>
            <person name="Thuy-Boun P.S."/>
        </authorList>
    </citation>
    <scope>NUCLEOTIDE SEQUENCE [LARGE SCALE GENOMIC DNA]</scope>
    <source>
        <strain evidence="1">F_SG_1</strain>
        <tissue evidence="1">Salivary glands</tissue>
    </source>
</reference>
<comment type="caution">
    <text evidence="1">The sequence shown here is derived from an EMBL/GenBank/DDBJ whole genome shotgun (WGS) entry which is preliminary data.</text>
</comment>
<accession>A0AAQ4E266</accession>
<organism evidence="1 2">
    <name type="scientific">Amblyomma americanum</name>
    <name type="common">Lone star tick</name>
    <dbReference type="NCBI Taxonomy" id="6943"/>
    <lineage>
        <taxon>Eukaryota</taxon>
        <taxon>Metazoa</taxon>
        <taxon>Ecdysozoa</taxon>
        <taxon>Arthropoda</taxon>
        <taxon>Chelicerata</taxon>
        <taxon>Arachnida</taxon>
        <taxon>Acari</taxon>
        <taxon>Parasitiformes</taxon>
        <taxon>Ixodida</taxon>
        <taxon>Ixodoidea</taxon>
        <taxon>Ixodidae</taxon>
        <taxon>Amblyomminae</taxon>
        <taxon>Amblyomma</taxon>
    </lineage>
</organism>
<dbReference type="AlphaFoldDB" id="A0AAQ4E266"/>
<keyword evidence="2" id="KW-1185">Reference proteome</keyword>
<gene>
    <name evidence="1" type="ORF">V5799_014728</name>
</gene>
<protein>
    <submittedName>
        <fullName evidence="1">Uncharacterized protein</fullName>
    </submittedName>
</protein>
<proteinExistence type="predicted"/>